<dbReference type="PANTHER" id="PTHR43163">
    <property type="entry name" value="DIPEPTIDE TRANSPORT SYSTEM PERMEASE PROTEIN DPPB-RELATED"/>
    <property type="match status" value="1"/>
</dbReference>
<keyword evidence="4" id="KW-1003">Cell membrane</keyword>
<dbReference type="PANTHER" id="PTHR43163:SF5">
    <property type="entry name" value="GLUTATHIONE TRANSPORT SYSTEM PERMEASE PROTEIN GSIC"/>
    <property type="match status" value="1"/>
</dbReference>
<evidence type="ECO:0000256" key="2">
    <source>
        <dbReference type="ARBA" id="ARBA00009306"/>
    </source>
</evidence>
<dbReference type="EMBL" id="CYZA01000020">
    <property type="protein sequence ID" value="CUO39516.1"/>
    <property type="molecule type" value="Genomic_DNA"/>
</dbReference>
<feature type="transmembrane region" description="Helical" evidence="10">
    <location>
        <begin position="172"/>
        <end position="191"/>
    </location>
</feature>
<evidence type="ECO:0000259" key="11">
    <source>
        <dbReference type="PROSITE" id="PS50928"/>
    </source>
</evidence>
<reference evidence="14 15" key="1">
    <citation type="submission" date="2015-09" db="EMBL/GenBank/DDBJ databases">
        <authorList>
            <consortium name="Pathogen Informatics"/>
        </authorList>
    </citation>
    <scope>NUCLEOTIDE SEQUENCE [LARGE SCALE GENOMIC DNA]</scope>
    <source>
        <strain evidence="13 14">2789STDY5608838</strain>
        <strain evidence="12 15">2789STDY5834861</strain>
    </source>
</reference>
<evidence type="ECO:0000256" key="8">
    <source>
        <dbReference type="ARBA" id="ARBA00037215"/>
    </source>
</evidence>
<name>A0A174ESD4_9FIRM</name>
<dbReference type="GO" id="GO:0005886">
    <property type="term" value="C:plasma membrane"/>
    <property type="evidence" value="ECO:0007669"/>
    <property type="project" value="UniProtKB-SubCell"/>
</dbReference>
<dbReference type="Gene3D" id="1.10.3720.10">
    <property type="entry name" value="MetI-like"/>
    <property type="match status" value="1"/>
</dbReference>
<dbReference type="GO" id="GO:0055085">
    <property type="term" value="P:transmembrane transport"/>
    <property type="evidence" value="ECO:0007669"/>
    <property type="project" value="InterPro"/>
</dbReference>
<feature type="transmembrane region" description="Helical" evidence="10">
    <location>
        <begin position="273"/>
        <end position="299"/>
    </location>
</feature>
<keyword evidence="6 10" id="KW-1133">Transmembrane helix</keyword>
<proteinExistence type="inferred from homology"/>
<evidence type="ECO:0000256" key="4">
    <source>
        <dbReference type="ARBA" id="ARBA00022475"/>
    </source>
</evidence>
<keyword evidence="7 10" id="KW-0472">Membrane</keyword>
<feature type="transmembrane region" description="Helical" evidence="10">
    <location>
        <begin position="99"/>
        <end position="123"/>
    </location>
</feature>
<comment type="subcellular location">
    <subcellularLocation>
        <location evidence="1 10">Cell membrane</location>
        <topology evidence="1 10">Multi-pass membrane protein</topology>
    </subcellularLocation>
</comment>
<evidence type="ECO:0000313" key="14">
    <source>
        <dbReference type="Proteomes" id="UP000095447"/>
    </source>
</evidence>
<gene>
    <name evidence="13" type="primary">gsiC</name>
    <name evidence="12" type="synonym">gsiC_2</name>
    <name evidence="13" type="ORF">ERS852395_02903</name>
    <name evidence="12" type="ORF">ERS852476_01505</name>
</gene>
<evidence type="ECO:0000256" key="9">
    <source>
        <dbReference type="ARBA" id="ARBA00041107"/>
    </source>
</evidence>
<evidence type="ECO:0000256" key="7">
    <source>
        <dbReference type="ARBA" id="ARBA00023136"/>
    </source>
</evidence>
<evidence type="ECO:0000256" key="3">
    <source>
        <dbReference type="ARBA" id="ARBA00022448"/>
    </source>
</evidence>
<keyword evidence="5 10" id="KW-0812">Transmembrane</keyword>
<feature type="transmembrane region" description="Helical" evidence="10">
    <location>
        <begin position="130"/>
        <end position="152"/>
    </location>
</feature>
<dbReference type="AlphaFoldDB" id="A0A174ESD4"/>
<feature type="transmembrane region" description="Helical" evidence="10">
    <location>
        <begin position="12"/>
        <end position="30"/>
    </location>
</feature>
<dbReference type="InterPro" id="IPR035906">
    <property type="entry name" value="MetI-like_sf"/>
</dbReference>
<dbReference type="InterPro" id="IPR000515">
    <property type="entry name" value="MetI-like"/>
</dbReference>
<comment type="function">
    <text evidence="8">Part of the ABC transporter complex GsiABCD involved in glutathione import. Probably responsible for the translocation of the substrate across the membrane.</text>
</comment>
<comment type="similarity">
    <text evidence="2 10">Belongs to the binding-protein-dependent transport system permease family.</text>
</comment>
<dbReference type="Pfam" id="PF00528">
    <property type="entry name" value="BPD_transp_1"/>
    <property type="match status" value="1"/>
</dbReference>
<sequence length="306" mass="33534">MGRYLGKRLISTIPLLLVISFVVFMFIHMIPGDPARLVAGQDATKEDVAVVREQLGLDEPLLVQYGKYMKGLFTGDLGSSIKNGKTVTETIAPRLKPTIMLTFSSMIWAAIIGIAIGIIAAVFHGRILDYVGMIIAIAGISVPSFWLGLELIQLFSVSLGWLPTSGLETWKSYILPSLTMGAGIMAVLARFSRSSMLETMREDYVRTARAKGLSESLVVMRHAFKNSLIEIVTVAGLQIGGLLSGSVMAETVFSIPGLGRLLVDSIQMRDYKVVQALLLFFATEYILINLIVDVLYGVINPRVRYE</sequence>
<evidence type="ECO:0000256" key="5">
    <source>
        <dbReference type="ARBA" id="ARBA00022692"/>
    </source>
</evidence>
<protein>
    <recommendedName>
        <fullName evidence="9">Glutathione transport system permease protein GsiC</fullName>
    </recommendedName>
</protein>
<evidence type="ECO:0000256" key="1">
    <source>
        <dbReference type="ARBA" id="ARBA00004651"/>
    </source>
</evidence>
<dbReference type="CDD" id="cd06261">
    <property type="entry name" value="TM_PBP2"/>
    <property type="match status" value="1"/>
</dbReference>
<dbReference type="Proteomes" id="UP000095645">
    <property type="component" value="Unassembled WGS sequence"/>
</dbReference>
<dbReference type="Pfam" id="PF19300">
    <property type="entry name" value="BPD_transp_1_N"/>
    <property type="match status" value="1"/>
</dbReference>
<dbReference type="RefSeq" id="WP_055054016.1">
    <property type="nucleotide sequence ID" value="NZ_CYZA01000020.1"/>
</dbReference>
<dbReference type="EMBL" id="CYZP01000011">
    <property type="protein sequence ID" value="CUN95608.1"/>
    <property type="molecule type" value="Genomic_DNA"/>
</dbReference>
<dbReference type="SUPFAM" id="SSF161098">
    <property type="entry name" value="MetI-like"/>
    <property type="match status" value="1"/>
</dbReference>
<evidence type="ECO:0000256" key="6">
    <source>
        <dbReference type="ARBA" id="ARBA00022989"/>
    </source>
</evidence>
<dbReference type="PROSITE" id="PS50928">
    <property type="entry name" value="ABC_TM1"/>
    <property type="match status" value="1"/>
</dbReference>
<evidence type="ECO:0000313" key="15">
    <source>
        <dbReference type="Proteomes" id="UP000095645"/>
    </source>
</evidence>
<feature type="domain" description="ABC transmembrane type-1" evidence="11">
    <location>
        <begin position="95"/>
        <end position="292"/>
    </location>
</feature>
<evidence type="ECO:0000313" key="12">
    <source>
        <dbReference type="EMBL" id="CUN95608.1"/>
    </source>
</evidence>
<evidence type="ECO:0000313" key="13">
    <source>
        <dbReference type="EMBL" id="CUO39516.1"/>
    </source>
</evidence>
<dbReference type="Proteomes" id="UP000095447">
    <property type="component" value="Unassembled WGS sequence"/>
</dbReference>
<accession>A0A174ESD4</accession>
<organism evidence="13 14">
    <name type="scientific">Blautia obeum</name>
    <dbReference type="NCBI Taxonomy" id="40520"/>
    <lineage>
        <taxon>Bacteria</taxon>
        <taxon>Bacillati</taxon>
        <taxon>Bacillota</taxon>
        <taxon>Clostridia</taxon>
        <taxon>Lachnospirales</taxon>
        <taxon>Lachnospiraceae</taxon>
        <taxon>Blautia</taxon>
    </lineage>
</organism>
<keyword evidence="3 10" id="KW-0813">Transport</keyword>
<dbReference type="InterPro" id="IPR045621">
    <property type="entry name" value="BPD_transp_1_N"/>
</dbReference>
<evidence type="ECO:0000256" key="10">
    <source>
        <dbReference type="RuleBase" id="RU363032"/>
    </source>
</evidence>